<accession>A0ABR4DHM6</accession>
<evidence type="ECO:0000256" key="5">
    <source>
        <dbReference type="SAM" id="SignalP"/>
    </source>
</evidence>
<evidence type="ECO:0000256" key="2">
    <source>
        <dbReference type="ARBA" id="ARBA00022723"/>
    </source>
</evidence>
<comment type="caution">
    <text evidence="6">The sequence shown here is derived from an EMBL/GenBank/DDBJ whole genome shotgun (WGS) entry which is preliminary data.</text>
</comment>
<reference evidence="6 7" key="1">
    <citation type="journal article" date="2024" name="Commun. Biol.">
        <title>Comparative genomic analysis of thermophilic fungi reveals convergent evolutionary adaptations and gene losses.</title>
        <authorList>
            <person name="Steindorff A.S."/>
            <person name="Aguilar-Pontes M.V."/>
            <person name="Robinson A.J."/>
            <person name="Andreopoulos B."/>
            <person name="LaButti K."/>
            <person name="Kuo A."/>
            <person name="Mondo S."/>
            <person name="Riley R."/>
            <person name="Otillar R."/>
            <person name="Haridas S."/>
            <person name="Lipzen A."/>
            <person name="Grimwood J."/>
            <person name="Schmutz J."/>
            <person name="Clum A."/>
            <person name="Reid I.D."/>
            <person name="Moisan M.C."/>
            <person name="Butler G."/>
            <person name="Nguyen T.T.M."/>
            <person name="Dewar K."/>
            <person name="Conant G."/>
            <person name="Drula E."/>
            <person name="Henrissat B."/>
            <person name="Hansel C."/>
            <person name="Singer S."/>
            <person name="Hutchinson M.I."/>
            <person name="de Vries R.P."/>
            <person name="Natvig D.O."/>
            <person name="Powell A.J."/>
            <person name="Tsang A."/>
            <person name="Grigoriev I.V."/>
        </authorList>
    </citation>
    <scope>NUCLEOTIDE SEQUENCE [LARGE SCALE GENOMIC DNA]</scope>
    <source>
        <strain evidence="6 7">ATCC 22073</strain>
    </source>
</reference>
<dbReference type="Proteomes" id="UP001600064">
    <property type="component" value="Unassembled WGS sequence"/>
</dbReference>
<evidence type="ECO:0000313" key="6">
    <source>
        <dbReference type="EMBL" id="KAL2269757.1"/>
    </source>
</evidence>
<comment type="similarity">
    <text evidence="1">Belongs to the indoleamine 2,3-dioxygenase family.</text>
</comment>
<dbReference type="PANTHER" id="PTHR28657">
    <property type="entry name" value="INDOLEAMINE 2,3-DIOXYGENASE"/>
    <property type="match status" value="1"/>
</dbReference>
<dbReference type="InterPro" id="IPR000898">
    <property type="entry name" value="Indolamine_dOase"/>
</dbReference>
<keyword evidence="3" id="KW-0408">Iron</keyword>
<gene>
    <name evidence="6" type="ORF">VTJ83DRAFT_1941</name>
</gene>
<protein>
    <recommendedName>
        <fullName evidence="8">Indoleamine 2,3-dioxygenase</fullName>
    </recommendedName>
</protein>
<dbReference type="RefSeq" id="XP_070868481.1">
    <property type="nucleotide sequence ID" value="XM_071008156.1"/>
</dbReference>
<feature type="signal peptide" evidence="5">
    <location>
        <begin position="1"/>
        <end position="20"/>
    </location>
</feature>
<dbReference type="GeneID" id="98122800"/>
<sequence>MIVAFISLVFLFLVAVGLLARRRPPSTPPGHSCHPSHSPQPQDSSKRLARADNTLQIYDIQALAPRHEVAWYLANLIEKDGAGDWPPRTDHVHWPAALRPYKDIYLELAPLLSAATPSLDDVVNTERREKYRGLMRKLLTERVNVDHVRGILSAVEAGNWDGMTREAYNGFYCCVAVCRHAYRWATIPVVKVAQLETIVEFPRELEVPWTYLQRMFGVTADSGNNTANVLHNFDLQGERVYKINVAMKDLIRESEEIFFRMFLDLEILGFPIYYSMVKALVAFDGGDKPACIRYLNDVSGHLRRLLSVFFDNVHGGRISPLVWLSYIQGFQGWGIGRYINGEYVKYDGLSGNHVLVFQAIDAFLGIERYLTDENMERYIPRNQRELCLAFKRHTLRSRLAPPGQNPEDDRIEEALQRIVRQLRVFRAAHRTRVIPYLEQPAPERLPMTAGKSVLNGSSLREALQVLDNLMVTRLRETQ</sequence>
<name>A0ABR4DHM6_9PEZI</name>
<keyword evidence="5" id="KW-0732">Signal</keyword>
<evidence type="ECO:0000256" key="4">
    <source>
        <dbReference type="SAM" id="MobiDB-lite"/>
    </source>
</evidence>
<dbReference type="Gene3D" id="1.20.58.480">
    <property type="match status" value="1"/>
</dbReference>
<dbReference type="EMBL" id="JAZGUE010000002">
    <property type="protein sequence ID" value="KAL2269757.1"/>
    <property type="molecule type" value="Genomic_DNA"/>
</dbReference>
<dbReference type="InterPro" id="IPR037217">
    <property type="entry name" value="Trp/Indoleamine_2_3_dOase-like"/>
</dbReference>
<evidence type="ECO:0000256" key="3">
    <source>
        <dbReference type="ARBA" id="ARBA00023004"/>
    </source>
</evidence>
<dbReference type="SUPFAM" id="SSF140959">
    <property type="entry name" value="Indolic compounds 2,3-dioxygenase-like"/>
    <property type="match status" value="1"/>
</dbReference>
<feature type="chain" id="PRO_5045202137" description="Indoleamine 2,3-dioxygenase" evidence="5">
    <location>
        <begin position="21"/>
        <end position="478"/>
    </location>
</feature>
<evidence type="ECO:0000256" key="1">
    <source>
        <dbReference type="ARBA" id="ARBA00007119"/>
    </source>
</evidence>
<organism evidence="6 7">
    <name type="scientific">Remersonia thermophila</name>
    <dbReference type="NCBI Taxonomy" id="72144"/>
    <lineage>
        <taxon>Eukaryota</taxon>
        <taxon>Fungi</taxon>
        <taxon>Dikarya</taxon>
        <taxon>Ascomycota</taxon>
        <taxon>Pezizomycotina</taxon>
        <taxon>Sordariomycetes</taxon>
        <taxon>Sordariomycetidae</taxon>
        <taxon>Sordariales</taxon>
        <taxon>Sordariales incertae sedis</taxon>
        <taxon>Remersonia</taxon>
    </lineage>
</organism>
<evidence type="ECO:0000313" key="7">
    <source>
        <dbReference type="Proteomes" id="UP001600064"/>
    </source>
</evidence>
<feature type="region of interest" description="Disordered" evidence="4">
    <location>
        <begin position="24"/>
        <end position="46"/>
    </location>
</feature>
<keyword evidence="2" id="KW-0479">Metal-binding</keyword>
<keyword evidence="7" id="KW-1185">Reference proteome</keyword>
<feature type="compositionally biased region" description="Low complexity" evidence="4">
    <location>
        <begin position="29"/>
        <end position="43"/>
    </location>
</feature>
<dbReference type="PANTHER" id="PTHR28657:SF11">
    <property type="entry name" value="INDOLEAMINE 2,3-DIOXYGENASE"/>
    <property type="match status" value="1"/>
</dbReference>
<dbReference type="Pfam" id="PF01231">
    <property type="entry name" value="IDO"/>
    <property type="match status" value="1"/>
</dbReference>
<proteinExistence type="inferred from homology"/>
<evidence type="ECO:0008006" key="8">
    <source>
        <dbReference type="Google" id="ProtNLM"/>
    </source>
</evidence>